<keyword evidence="1" id="KW-0472">Membrane</keyword>
<evidence type="ECO:0000256" key="1">
    <source>
        <dbReference type="SAM" id="Phobius"/>
    </source>
</evidence>
<organism evidence="3 4">
    <name type="scientific">Hypsibius exemplaris</name>
    <name type="common">Freshwater tardigrade</name>
    <dbReference type="NCBI Taxonomy" id="2072580"/>
    <lineage>
        <taxon>Eukaryota</taxon>
        <taxon>Metazoa</taxon>
        <taxon>Ecdysozoa</taxon>
        <taxon>Tardigrada</taxon>
        <taxon>Eutardigrada</taxon>
        <taxon>Parachela</taxon>
        <taxon>Hypsibioidea</taxon>
        <taxon>Hypsibiidae</taxon>
        <taxon>Hypsibius</taxon>
    </lineage>
</organism>
<sequence length="218" mass="22376">MASSKRIVITLGVGLLIFFSGVSGQAINPMMYGMGQYMNPYYTGFYGGFGNMGHMNPLGYQISSGMSIPGMGQQQQQQGGGYGGGGYGGRGLYGTGSLSTAPNLLLLLIGTILALKLPPYKMGTPALVLLARVSFLLGLIQNGSGQLQGNSMGQYAALPWSLAWLNPSYTGFYGGLGNVGQLNSDSSYLAGSGGQVGGGSSGAYGYNYATDCCSVASI</sequence>
<dbReference type="AlphaFoldDB" id="A0A1W0X8C6"/>
<proteinExistence type="predicted"/>
<keyword evidence="1" id="KW-1133">Transmembrane helix</keyword>
<dbReference type="EMBL" id="MTYJ01000010">
    <property type="protein sequence ID" value="OQV23753.1"/>
    <property type="molecule type" value="Genomic_DNA"/>
</dbReference>
<evidence type="ECO:0000313" key="3">
    <source>
        <dbReference type="EMBL" id="OQV23753.1"/>
    </source>
</evidence>
<feature type="signal peptide" evidence="2">
    <location>
        <begin position="1"/>
        <end position="24"/>
    </location>
</feature>
<dbReference type="Proteomes" id="UP000192578">
    <property type="component" value="Unassembled WGS sequence"/>
</dbReference>
<gene>
    <name evidence="3" type="ORF">BV898_02486</name>
</gene>
<dbReference type="OrthoDB" id="10526908at2759"/>
<feature type="transmembrane region" description="Helical" evidence="1">
    <location>
        <begin position="92"/>
        <end position="115"/>
    </location>
</feature>
<protein>
    <submittedName>
        <fullName evidence="3">Uncharacterized protein</fullName>
    </submittedName>
</protein>
<feature type="chain" id="PRO_5010695176" evidence="2">
    <location>
        <begin position="25"/>
        <end position="218"/>
    </location>
</feature>
<evidence type="ECO:0000313" key="4">
    <source>
        <dbReference type="Proteomes" id="UP000192578"/>
    </source>
</evidence>
<comment type="caution">
    <text evidence="3">The sequence shown here is derived from an EMBL/GenBank/DDBJ whole genome shotgun (WGS) entry which is preliminary data.</text>
</comment>
<keyword evidence="4" id="KW-1185">Reference proteome</keyword>
<keyword evidence="1" id="KW-0812">Transmembrane</keyword>
<reference evidence="4" key="1">
    <citation type="submission" date="2017-01" db="EMBL/GenBank/DDBJ databases">
        <title>Comparative genomics of anhydrobiosis in the tardigrade Hypsibius dujardini.</title>
        <authorList>
            <person name="Yoshida Y."/>
            <person name="Koutsovoulos G."/>
            <person name="Laetsch D."/>
            <person name="Stevens L."/>
            <person name="Kumar S."/>
            <person name="Horikawa D."/>
            <person name="Ishino K."/>
            <person name="Komine S."/>
            <person name="Tomita M."/>
            <person name="Blaxter M."/>
            <person name="Arakawa K."/>
        </authorList>
    </citation>
    <scope>NUCLEOTIDE SEQUENCE [LARGE SCALE GENOMIC DNA]</scope>
    <source>
        <strain evidence="4">Z151</strain>
    </source>
</reference>
<evidence type="ECO:0000256" key="2">
    <source>
        <dbReference type="SAM" id="SignalP"/>
    </source>
</evidence>
<name>A0A1W0X8C6_HYPEX</name>
<accession>A0A1W0X8C6</accession>
<keyword evidence="2" id="KW-0732">Signal</keyword>